<dbReference type="SUPFAM" id="SSF51366">
    <property type="entry name" value="Ribulose-phoshate binding barrel"/>
    <property type="match status" value="1"/>
</dbReference>
<evidence type="ECO:0000259" key="9">
    <source>
        <dbReference type="Pfam" id="PF00218"/>
    </source>
</evidence>
<dbReference type="InterPro" id="IPR011060">
    <property type="entry name" value="RibuloseP-bd_barrel"/>
</dbReference>
<dbReference type="Pfam" id="PF00218">
    <property type="entry name" value="IGPS"/>
    <property type="match status" value="1"/>
</dbReference>
<organism evidence="10 11">
    <name type="scientific">Candidatus Nitronereus thalassa</name>
    <dbReference type="NCBI Taxonomy" id="3020898"/>
    <lineage>
        <taxon>Bacteria</taxon>
        <taxon>Pseudomonadati</taxon>
        <taxon>Nitrospirota</taxon>
        <taxon>Nitrospiria</taxon>
        <taxon>Nitrospirales</taxon>
        <taxon>Nitrospiraceae</taxon>
        <taxon>Candidatus Nitronereus</taxon>
    </lineage>
</organism>
<comment type="catalytic activity">
    <reaction evidence="1 8">
        <text>1-(2-carboxyphenylamino)-1-deoxy-D-ribulose 5-phosphate + H(+) = (1S,2R)-1-C-(indol-3-yl)glycerol 3-phosphate + CO2 + H2O</text>
        <dbReference type="Rhea" id="RHEA:23476"/>
        <dbReference type="ChEBI" id="CHEBI:15377"/>
        <dbReference type="ChEBI" id="CHEBI:15378"/>
        <dbReference type="ChEBI" id="CHEBI:16526"/>
        <dbReference type="ChEBI" id="CHEBI:58613"/>
        <dbReference type="ChEBI" id="CHEBI:58866"/>
        <dbReference type="EC" id="4.1.1.48"/>
    </reaction>
</comment>
<evidence type="ECO:0000256" key="6">
    <source>
        <dbReference type="ARBA" id="ARBA00023141"/>
    </source>
</evidence>
<dbReference type="EC" id="4.1.1.48" evidence="8"/>
<keyword evidence="6 8" id="KW-0057">Aromatic amino acid biosynthesis</keyword>
<dbReference type="PROSITE" id="PS00614">
    <property type="entry name" value="IGPS"/>
    <property type="match status" value="1"/>
</dbReference>
<dbReference type="RefSeq" id="WP_313831696.1">
    <property type="nucleotide sequence ID" value="NZ_JAQOUE010000001.1"/>
</dbReference>
<dbReference type="GO" id="GO:0004425">
    <property type="term" value="F:indole-3-glycerol-phosphate synthase activity"/>
    <property type="evidence" value="ECO:0007669"/>
    <property type="project" value="UniProtKB-EC"/>
</dbReference>
<evidence type="ECO:0000256" key="1">
    <source>
        <dbReference type="ARBA" id="ARBA00001633"/>
    </source>
</evidence>
<keyword evidence="11" id="KW-1185">Reference proteome</keyword>
<comment type="pathway">
    <text evidence="2 8">Amino-acid biosynthesis; L-tryptophan biosynthesis; L-tryptophan from chorismate: step 4/5.</text>
</comment>
<accession>A0ABU3K4M3</accession>
<evidence type="ECO:0000256" key="4">
    <source>
        <dbReference type="ARBA" id="ARBA00022793"/>
    </source>
</evidence>
<protein>
    <recommendedName>
        <fullName evidence="8">Indole-3-glycerol phosphate synthase</fullName>
        <shortName evidence="8">IGPS</shortName>
        <ecNumber evidence="8">4.1.1.48</ecNumber>
    </recommendedName>
</protein>
<dbReference type="Proteomes" id="UP001250932">
    <property type="component" value="Unassembled WGS sequence"/>
</dbReference>
<dbReference type="InterPro" id="IPR001468">
    <property type="entry name" value="Indole-3-GlycerolPSynthase_CS"/>
</dbReference>
<keyword evidence="5 8" id="KW-0822">Tryptophan biosynthesis</keyword>
<dbReference type="InterPro" id="IPR013798">
    <property type="entry name" value="Indole-3-glycerol_P_synth_dom"/>
</dbReference>
<evidence type="ECO:0000256" key="5">
    <source>
        <dbReference type="ARBA" id="ARBA00022822"/>
    </source>
</evidence>
<proteinExistence type="inferred from homology"/>
<keyword evidence="4 8" id="KW-0210">Decarboxylase</keyword>
<evidence type="ECO:0000256" key="2">
    <source>
        <dbReference type="ARBA" id="ARBA00004696"/>
    </source>
</evidence>
<keyword evidence="7 8" id="KW-0456">Lyase</keyword>
<comment type="similarity">
    <text evidence="8">Belongs to the TrpC family.</text>
</comment>
<keyword evidence="3 8" id="KW-0028">Amino-acid biosynthesis</keyword>
<dbReference type="InterPro" id="IPR013785">
    <property type="entry name" value="Aldolase_TIM"/>
</dbReference>
<dbReference type="InterPro" id="IPR045186">
    <property type="entry name" value="Indole-3-glycerol_P_synth"/>
</dbReference>
<gene>
    <name evidence="8 10" type="primary">trpC</name>
    <name evidence="10" type="ORF">PPG34_03205</name>
</gene>
<evidence type="ECO:0000256" key="3">
    <source>
        <dbReference type="ARBA" id="ARBA00022605"/>
    </source>
</evidence>
<dbReference type="HAMAP" id="MF_00134_B">
    <property type="entry name" value="IGPS_B"/>
    <property type="match status" value="1"/>
</dbReference>
<name>A0ABU3K4M3_9BACT</name>
<dbReference type="PANTHER" id="PTHR22854:SF2">
    <property type="entry name" value="INDOLE-3-GLYCEROL-PHOSPHATE SYNTHASE"/>
    <property type="match status" value="1"/>
</dbReference>
<dbReference type="CDD" id="cd00331">
    <property type="entry name" value="IGPS"/>
    <property type="match status" value="1"/>
</dbReference>
<feature type="domain" description="Indole-3-glycerol phosphate synthase" evidence="9">
    <location>
        <begin position="3"/>
        <end position="264"/>
    </location>
</feature>
<reference evidence="10 11" key="1">
    <citation type="journal article" date="2023" name="ISME J.">
        <title>Cultivation and genomic characterization of novel and ubiquitous marine nitrite-oxidizing bacteria from the Nitrospirales.</title>
        <authorList>
            <person name="Mueller A.J."/>
            <person name="Daebeler A."/>
            <person name="Herbold C.W."/>
            <person name="Kirkegaard R.H."/>
            <person name="Daims H."/>
        </authorList>
    </citation>
    <scope>NUCLEOTIDE SEQUENCE [LARGE SCALE GENOMIC DNA]</scope>
    <source>
        <strain evidence="10 11">EB</strain>
    </source>
</reference>
<dbReference type="EMBL" id="JAQOUE010000001">
    <property type="protein sequence ID" value="MDT7041341.1"/>
    <property type="molecule type" value="Genomic_DNA"/>
</dbReference>
<evidence type="ECO:0000256" key="7">
    <source>
        <dbReference type="ARBA" id="ARBA00023239"/>
    </source>
</evidence>
<dbReference type="PANTHER" id="PTHR22854">
    <property type="entry name" value="TRYPTOPHAN BIOSYNTHESIS PROTEIN"/>
    <property type="match status" value="1"/>
</dbReference>
<evidence type="ECO:0000313" key="11">
    <source>
        <dbReference type="Proteomes" id="UP001250932"/>
    </source>
</evidence>
<dbReference type="NCBIfam" id="NF001377">
    <property type="entry name" value="PRK00278.2-4"/>
    <property type="match status" value="1"/>
</dbReference>
<evidence type="ECO:0000256" key="8">
    <source>
        <dbReference type="HAMAP-Rule" id="MF_00134"/>
    </source>
</evidence>
<dbReference type="Gene3D" id="3.20.20.70">
    <property type="entry name" value="Aldolase class I"/>
    <property type="match status" value="1"/>
</dbReference>
<evidence type="ECO:0000313" key="10">
    <source>
        <dbReference type="EMBL" id="MDT7041341.1"/>
    </source>
</evidence>
<comment type="caution">
    <text evidence="10">The sequence shown here is derived from an EMBL/GenBank/DDBJ whole genome shotgun (WGS) entry which is preliminary data.</text>
</comment>
<sequence length="284" mass="31672">MILDRILEHKKAELRRKNSRGYLTSLKSKIADRPGPIGFINALEQAYTPDSPALIAEVKKASPSQGLMRPEFKHRFDPVKIAKIYKDHGAAAVSVLTDQEFFQGCLDYLSQVKDEVGLPALNKEFMIEDVQFYEARAYGADAILLIVAALDRWQLEDFYATAQGLHLDVLIETHNERELDTVLERIPNAPLIGINNRDLKTFTTDLGITAKLAARMPKDKVIVSESGIHKREDVLQILEAGAKVMLVGESLVRADDIGAKIQSLLAPPKSDEEKEEAAQGTRWI</sequence>